<dbReference type="Gene3D" id="3.30.70.100">
    <property type="match status" value="1"/>
</dbReference>
<dbReference type="GO" id="GO:0016857">
    <property type="term" value="F:racemase and epimerase activity, acting on carbohydrates and derivatives"/>
    <property type="evidence" value="ECO:0007669"/>
    <property type="project" value="InterPro"/>
</dbReference>
<dbReference type="SUPFAM" id="SSF54909">
    <property type="entry name" value="Dimeric alpha+beta barrel"/>
    <property type="match status" value="1"/>
</dbReference>
<organism evidence="1 2">
    <name type="scientific">Ceratocystis fimbriata CBS 114723</name>
    <dbReference type="NCBI Taxonomy" id="1035309"/>
    <lineage>
        <taxon>Eukaryota</taxon>
        <taxon>Fungi</taxon>
        <taxon>Dikarya</taxon>
        <taxon>Ascomycota</taxon>
        <taxon>Pezizomycotina</taxon>
        <taxon>Sordariomycetes</taxon>
        <taxon>Hypocreomycetidae</taxon>
        <taxon>Microascales</taxon>
        <taxon>Ceratocystidaceae</taxon>
        <taxon>Ceratocystis</taxon>
    </lineage>
</organism>
<evidence type="ECO:0008006" key="3">
    <source>
        <dbReference type="Google" id="ProtNLM"/>
    </source>
</evidence>
<accession>A0A2C5WIN0</accession>
<dbReference type="Pfam" id="PF05336">
    <property type="entry name" value="rhaM"/>
    <property type="match status" value="1"/>
</dbReference>
<name>A0A2C5WIN0_9PEZI</name>
<dbReference type="EMBL" id="APWK03000106">
    <property type="protein sequence ID" value="PHH51009.1"/>
    <property type="molecule type" value="Genomic_DNA"/>
</dbReference>
<comment type="caution">
    <text evidence="1">The sequence shown here is derived from an EMBL/GenBank/DDBJ whole genome shotgun (WGS) entry which is preliminary data.</text>
</comment>
<dbReference type="InterPro" id="IPR011008">
    <property type="entry name" value="Dimeric_a/b-barrel"/>
</dbReference>
<dbReference type="PANTHER" id="PTHR34389:SF2">
    <property type="entry name" value="L-RHAMNOSE MUTAROTASE"/>
    <property type="match status" value="1"/>
</dbReference>
<dbReference type="AlphaFoldDB" id="A0A2C5WIN0"/>
<protein>
    <recommendedName>
        <fullName evidence="3">L-rhamnose mutarotase</fullName>
    </recommendedName>
</protein>
<keyword evidence="2" id="KW-1185">Reference proteome</keyword>
<reference evidence="1 2" key="2">
    <citation type="journal article" date="2013" name="IMA Fungus">
        <title>IMA Genome-F 1: Ceratocystis fimbriata: Draft nuclear genome sequence for the plant pathogen, Ceratocystis fimbriata.</title>
        <authorList>
            <person name="Wilken P.M."/>
            <person name="Steenkamp E.T."/>
            <person name="Wingfield M.J."/>
            <person name="de Beer Z.W."/>
            <person name="Wingfield B.D."/>
        </authorList>
    </citation>
    <scope>NUCLEOTIDE SEQUENCE [LARGE SCALE GENOMIC DNA]</scope>
    <source>
        <strain evidence="1 2">CBS 114723</strain>
    </source>
</reference>
<reference evidence="1 2" key="1">
    <citation type="journal article" date="2013" name="Fungal Biol.">
        <title>Analysis of microsatellite markers in the genome of the plant pathogen Ceratocystis fimbriata.</title>
        <authorList>
            <person name="Simpson M.C."/>
            <person name="Wilken P.M."/>
            <person name="Coetzee M.P."/>
            <person name="Wingfield M.J."/>
            <person name="Wingfield B.D."/>
        </authorList>
    </citation>
    <scope>NUCLEOTIDE SEQUENCE [LARGE SCALE GENOMIC DNA]</scope>
    <source>
        <strain evidence="1 2">CBS 114723</strain>
    </source>
</reference>
<dbReference type="InterPro" id="IPR008000">
    <property type="entry name" value="Rham/fucose_mutarotase"/>
</dbReference>
<sequence length="161" mass="18082">MLWKPAPKSCSCSSRSSSVSSSGRVRNPGKRIAQVARLKAECVTQYKQAHSQDWAEVERHMRMCNIENYTIFHEASTNLVFASFNYTGYDFAGDMERLAENSRVKEWHTMVEQWQEHPSEGQPMADSSELDLGIEKESSVSCSVPGLGGTWRLVEEIAGMS</sequence>
<dbReference type="OrthoDB" id="9981546at2759"/>
<dbReference type="PANTHER" id="PTHR34389">
    <property type="entry name" value="L-RHAMNOSE MUTAROTASE"/>
    <property type="match status" value="1"/>
</dbReference>
<evidence type="ECO:0000313" key="1">
    <source>
        <dbReference type="EMBL" id="PHH51009.1"/>
    </source>
</evidence>
<evidence type="ECO:0000313" key="2">
    <source>
        <dbReference type="Proteomes" id="UP000222788"/>
    </source>
</evidence>
<dbReference type="STRING" id="1035309.A0A2C5WIN0"/>
<gene>
    <name evidence="1" type="ORF">CFIMG_007272RA00001</name>
</gene>
<dbReference type="Proteomes" id="UP000222788">
    <property type="component" value="Unassembled WGS sequence"/>
</dbReference>
<proteinExistence type="predicted"/>